<evidence type="ECO:0000256" key="3">
    <source>
        <dbReference type="ARBA" id="ARBA00012970"/>
    </source>
</evidence>
<evidence type="ECO:0000313" key="14">
    <source>
        <dbReference type="EMBL" id="MBB3195808.1"/>
    </source>
</evidence>
<feature type="domain" description="Tetrapyrrole biosynthesis glutamyl-tRNA reductase dimerisation" evidence="11">
    <location>
        <begin position="343"/>
        <end position="438"/>
    </location>
</feature>
<dbReference type="HAMAP" id="MF_00087">
    <property type="entry name" value="Glu_tRNA_reductase"/>
    <property type="match status" value="1"/>
</dbReference>
<feature type="site" description="Important for activity" evidence="8">
    <location>
        <position position="122"/>
    </location>
</feature>
<feature type="binding site" evidence="8">
    <location>
        <begin position="74"/>
        <end position="77"/>
    </location>
    <ligand>
        <name>substrate</name>
    </ligand>
</feature>
<dbReference type="SUPFAM" id="SSF69075">
    <property type="entry name" value="Glutamyl tRNA-reductase dimerization domain"/>
    <property type="match status" value="1"/>
</dbReference>
<feature type="active site" description="Nucleophile" evidence="8">
    <location>
        <position position="75"/>
    </location>
</feature>
<evidence type="ECO:0000256" key="5">
    <source>
        <dbReference type="ARBA" id="ARBA00023002"/>
    </source>
</evidence>
<comment type="catalytic activity">
    <reaction evidence="7 8 9">
        <text>(S)-4-amino-5-oxopentanoate + tRNA(Glu) + NADP(+) = L-glutamyl-tRNA(Glu) + NADPH + H(+)</text>
        <dbReference type="Rhea" id="RHEA:12344"/>
        <dbReference type="Rhea" id="RHEA-COMP:9663"/>
        <dbReference type="Rhea" id="RHEA-COMP:9680"/>
        <dbReference type="ChEBI" id="CHEBI:15378"/>
        <dbReference type="ChEBI" id="CHEBI:57501"/>
        <dbReference type="ChEBI" id="CHEBI:57783"/>
        <dbReference type="ChEBI" id="CHEBI:58349"/>
        <dbReference type="ChEBI" id="CHEBI:78442"/>
        <dbReference type="ChEBI" id="CHEBI:78520"/>
        <dbReference type="EC" id="1.2.1.70"/>
    </reaction>
</comment>
<dbReference type="NCBIfam" id="TIGR01035">
    <property type="entry name" value="hemA"/>
    <property type="match status" value="1"/>
</dbReference>
<name>A0ABR6GXF8_9BURK</name>
<keyword evidence="4 8" id="KW-0521">NADP</keyword>
<comment type="miscellaneous">
    <text evidence="8">During catalysis, the active site Cys acts as a nucleophile attacking the alpha-carbonyl group of tRNA-bound glutamate with the formation of a thioester intermediate between enzyme and glutamate, and the concomitant release of tRNA(Glu). The thioester intermediate is finally reduced by direct hydride transfer from NADPH, to form the product GSA.</text>
</comment>
<feature type="binding site" evidence="8">
    <location>
        <position position="132"/>
    </location>
    <ligand>
        <name>substrate</name>
    </ligand>
</feature>
<dbReference type="SUPFAM" id="SSF51735">
    <property type="entry name" value="NAD(P)-binding Rossmann-fold domains"/>
    <property type="match status" value="1"/>
</dbReference>
<feature type="binding site" evidence="8">
    <location>
        <begin position="212"/>
        <end position="217"/>
    </location>
    <ligand>
        <name>NADP(+)</name>
        <dbReference type="ChEBI" id="CHEBI:58349"/>
    </ligand>
</feature>
<evidence type="ECO:0000256" key="6">
    <source>
        <dbReference type="ARBA" id="ARBA00023244"/>
    </source>
</evidence>
<evidence type="ECO:0000256" key="10">
    <source>
        <dbReference type="SAM" id="MobiDB-lite"/>
    </source>
</evidence>
<evidence type="ECO:0000313" key="15">
    <source>
        <dbReference type="Proteomes" id="UP000574369"/>
    </source>
</evidence>
<dbReference type="Proteomes" id="UP000574369">
    <property type="component" value="Unassembled WGS sequence"/>
</dbReference>
<reference evidence="14 15" key="1">
    <citation type="submission" date="2020-08" db="EMBL/GenBank/DDBJ databases">
        <title>Genomic Encyclopedia of Type Strains, Phase III (KMG-III): the genomes of soil and plant-associated and newly described type strains.</title>
        <authorList>
            <person name="Whitman W."/>
        </authorList>
    </citation>
    <scope>NUCLEOTIDE SEQUENCE [LARGE SCALE GENOMIC DNA]</scope>
    <source>
        <strain evidence="14 15">CECT 7247</strain>
    </source>
</reference>
<dbReference type="InterPro" id="IPR036453">
    <property type="entry name" value="GluRdtase_dimer_dom_sf"/>
</dbReference>
<accession>A0ABR6GXF8</accession>
<feature type="domain" description="Quinate/shikimate 5-dehydrogenase/glutamyl-tRNA reductase" evidence="12">
    <location>
        <begin position="195"/>
        <end position="328"/>
    </location>
</feature>
<keyword evidence="6 8" id="KW-0627">Porphyrin biosynthesis</keyword>
<comment type="caution">
    <text evidence="14">The sequence shown here is derived from an EMBL/GenBank/DDBJ whole genome shotgun (WGS) entry which is preliminary data.</text>
</comment>
<dbReference type="InterPro" id="IPR006151">
    <property type="entry name" value="Shikm_DH/Glu-tRNA_Rdtase"/>
</dbReference>
<dbReference type="EC" id="1.2.1.70" evidence="3 8"/>
<organism evidence="14 15">
    <name type="scientific">Roseateles terrae</name>
    <dbReference type="NCBI Taxonomy" id="431060"/>
    <lineage>
        <taxon>Bacteria</taxon>
        <taxon>Pseudomonadati</taxon>
        <taxon>Pseudomonadota</taxon>
        <taxon>Betaproteobacteria</taxon>
        <taxon>Burkholderiales</taxon>
        <taxon>Sphaerotilaceae</taxon>
        <taxon>Roseateles</taxon>
    </lineage>
</organism>
<comment type="domain">
    <text evidence="8">Possesses an unusual extended V-shaped dimeric structure with each monomer consisting of three distinct domains arranged along a curved 'spinal' alpha-helix. The N-terminal catalytic domain specifically recognizes the glutamate moiety of the substrate. The second domain is the NADPH-binding domain, and the third C-terminal domain is responsible for dimerization.</text>
</comment>
<keyword evidence="15" id="KW-1185">Reference proteome</keyword>
<dbReference type="Pfam" id="PF05201">
    <property type="entry name" value="GlutR_N"/>
    <property type="match status" value="1"/>
</dbReference>
<evidence type="ECO:0000256" key="8">
    <source>
        <dbReference type="HAMAP-Rule" id="MF_00087"/>
    </source>
</evidence>
<dbReference type="Pfam" id="PF01488">
    <property type="entry name" value="Shikimate_DH"/>
    <property type="match status" value="1"/>
</dbReference>
<dbReference type="Gene3D" id="3.40.50.720">
    <property type="entry name" value="NAD(P)-binding Rossmann-like Domain"/>
    <property type="match status" value="1"/>
</dbReference>
<evidence type="ECO:0000259" key="11">
    <source>
        <dbReference type="Pfam" id="PF00745"/>
    </source>
</evidence>
<feature type="region of interest" description="Disordered" evidence="10">
    <location>
        <begin position="465"/>
        <end position="494"/>
    </location>
</feature>
<comment type="subunit">
    <text evidence="8">Homodimer.</text>
</comment>
<dbReference type="PROSITE" id="PS00747">
    <property type="entry name" value="GLUTR"/>
    <property type="match status" value="1"/>
</dbReference>
<feature type="binding site" evidence="8">
    <location>
        <begin position="137"/>
        <end position="139"/>
    </location>
    <ligand>
        <name>substrate</name>
    </ligand>
</feature>
<dbReference type="SUPFAM" id="SSF69742">
    <property type="entry name" value="Glutamyl tRNA-reductase catalytic, N-terminal domain"/>
    <property type="match status" value="1"/>
</dbReference>
<dbReference type="InterPro" id="IPR018214">
    <property type="entry name" value="GluRdtase_CS"/>
</dbReference>
<dbReference type="InterPro" id="IPR015895">
    <property type="entry name" value="4pyrrol_synth_GluRdtase_N"/>
</dbReference>
<dbReference type="PANTHER" id="PTHR43013">
    <property type="entry name" value="GLUTAMYL-TRNA REDUCTASE"/>
    <property type="match status" value="1"/>
</dbReference>
<dbReference type="InterPro" id="IPR000343">
    <property type="entry name" value="4pyrrol_synth_GluRdtase"/>
</dbReference>
<evidence type="ECO:0000259" key="12">
    <source>
        <dbReference type="Pfam" id="PF01488"/>
    </source>
</evidence>
<evidence type="ECO:0000256" key="2">
    <source>
        <dbReference type="ARBA" id="ARBA00005916"/>
    </source>
</evidence>
<evidence type="ECO:0000259" key="13">
    <source>
        <dbReference type="Pfam" id="PF05201"/>
    </source>
</evidence>
<dbReference type="CDD" id="cd05213">
    <property type="entry name" value="NAD_bind_Glutamyl_tRNA_reduct"/>
    <property type="match status" value="1"/>
</dbReference>
<dbReference type="InterPro" id="IPR036291">
    <property type="entry name" value="NAD(P)-bd_dom_sf"/>
</dbReference>
<evidence type="ECO:0000256" key="9">
    <source>
        <dbReference type="RuleBase" id="RU000584"/>
    </source>
</evidence>
<proteinExistence type="inferred from homology"/>
<dbReference type="PANTHER" id="PTHR43013:SF1">
    <property type="entry name" value="GLUTAMYL-TRNA REDUCTASE"/>
    <property type="match status" value="1"/>
</dbReference>
<evidence type="ECO:0000256" key="4">
    <source>
        <dbReference type="ARBA" id="ARBA00022857"/>
    </source>
</evidence>
<comment type="similarity">
    <text evidence="2 8 9">Belongs to the glutamyl-tRNA reductase family.</text>
</comment>
<sequence length="522" mass="55001">MTVFALGLNHQSAPLDLRGRFAFTLEQLAPTLQRFTDQLGQGASRGMGALLSSSAGRGQAGGQAQLPEAALLSTCNRTELYVAGHPDMVRPAVEWLAGIGGVGSATLLDHAYVAEDGKAARHAFRVASGLDSMVLGEPQILGQLKQAVREADQAGTLGTTLHQLFQRSFSVAKEVRSSTEIGSHSISMAAASVRLASQLFENLSDIRVLLVGAGEMIELVGTHFAAKGPKGLAVANRTLERGEKLAQHLGAEAIRLVDLPQRLHEFDAVISCTASSLPLIGLGAVERALKRRKHRPMFMVDLAVPRDIEPEVAQLDDIYLYTVDDLSQLVQTAGEKRQAAVQQAEAIIEHGVQSFVHWLGQRHTVPLIQALHQQADSWRQAEIQRARKLLAKGQDIDTVLEALSRGLTQKMLHGAMAELNASDGDHRLAMAQTVSRLFLRNTPTDLPMSAVPAASGPAGGAFGMTGTAGISGHSGHSGSSGSSGTSSAAAGTSSASNSSTIVAALMADDGTAVPSPLRTRES</sequence>
<dbReference type="GO" id="GO:0008883">
    <property type="term" value="F:glutamyl-tRNA reductase activity"/>
    <property type="evidence" value="ECO:0007669"/>
    <property type="project" value="UniProtKB-EC"/>
</dbReference>
<comment type="function">
    <text evidence="8">Catalyzes the NADPH-dependent reduction of glutamyl-tRNA(Glu) to glutamate 1-semialdehyde (GSA).</text>
</comment>
<keyword evidence="5 8" id="KW-0560">Oxidoreductase</keyword>
<dbReference type="Pfam" id="PF00745">
    <property type="entry name" value="GlutR_dimer"/>
    <property type="match status" value="1"/>
</dbReference>
<feature type="domain" description="Glutamyl-tRNA reductase N-terminal" evidence="13">
    <location>
        <begin position="6"/>
        <end position="179"/>
    </location>
</feature>
<dbReference type="Gene3D" id="3.30.460.30">
    <property type="entry name" value="Glutamyl-tRNA reductase, N-terminal domain"/>
    <property type="match status" value="1"/>
</dbReference>
<gene>
    <name evidence="8" type="primary">hemA</name>
    <name evidence="14" type="ORF">FHS28_003214</name>
</gene>
<evidence type="ECO:0000256" key="7">
    <source>
        <dbReference type="ARBA" id="ARBA00047464"/>
    </source>
</evidence>
<comment type="pathway">
    <text evidence="1 8 9">Porphyrin-containing compound metabolism; protoporphyrin-IX biosynthesis; 5-aminolevulinate from L-glutamyl-tRNA(Glu): step 1/2.</text>
</comment>
<protein>
    <recommendedName>
        <fullName evidence="3 8">Glutamyl-tRNA reductase</fullName>
        <shortName evidence="8">GluTR</shortName>
        <ecNumber evidence="3 8">1.2.1.70</ecNumber>
    </recommendedName>
</protein>
<dbReference type="EMBL" id="JACHXO010000005">
    <property type="protein sequence ID" value="MBB3195808.1"/>
    <property type="molecule type" value="Genomic_DNA"/>
</dbReference>
<dbReference type="InterPro" id="IPR015896">
    <property type="entry name" value="4pyrrol_synth_GluRdtase_dimer"/>
</dbReference>
<feature type="binding site" evidence="8">
    <location>
        <position position="143"/>
    </location>
    <ligand>
        <name>substrate</name>
    </ligand>
</feature>
<dbReference type="InterPro" id="IPR036343">
    <property type="entry name" value="GluRdtase_N_sf"/>
</dbReference>
<dbReference type="RefSeq" id="WP_088452205.1">
    <property type="nucleotide sequence ID" value="NZ_JACHXO010000005.1"/>
</dbReference>
<evidence type="ECO:0000256" key="1">
    <source>
        <dbReference type="ARBA" id="ARBA00005059"/>
    </source>
</evidence>